<organism evidence="1 2">
    <name type="scientific">Neomesorhizobium albiziae</name>
    <dbReference type="NCBI Taxonomy" id="335020"/>
    <lineage>
        <taxon>Bacteria</taxon>
        <taxon>Pseudomonadati</taxon>
        <taxon>Pseudomonadota</taxon>
        <taxon>Alphaproteobacteria</taxon>
        <taxon>Hyphomicrobiales</taxon>
        <taxon>Phyllobacteriaceae</taxon>
        <taxon>Neomesorhizobium</taxon>
    </lineage>
</organism>
<protein>
    <submittedName>
        <fullName evidence="1">Uncharacterized protein</fullName>
    </submittedName>
</protein>
<evidence type="ECO:0000313" key="1">
    <source>
        <dbReference type="EMBL" id="SFK96387.1"/>
    </source>
</evidence>
<dbReference type="Proteomes" id="UP000323300">
    <property type="component" value="Unassembled WGS sequence"/>
</dbReference>
<reference evidence="1 2" key="1">
    <citation type="submission" date="2016-10" db="EMBL/GenBank/DDBJ databases">
        <authorList>
            <person name="Varghese N."/>
            <person name="Submissions S."/>
        </authorList>
    </citation>
    <scope>NUCLEOTIDE SEQUENCE [LARGE SCALE GENOMIC DNA]</scope>
    <source>
        <strain evidence="1 2">DSM 21822</strain>
    </source>
</reference>
<proteinExistence type="predicted"/>
<keyword evidence="2" id="KW-1185">Reference proteome</keyword>
<gene>
    <name evidence="1" type="ORF">SAMN04488498_11979</name>
</gene>
<evidence type="ECO:0000313" key="2">
    <source>
        <dbReference type="Proteomes" id="UP000323300"/>
    </source>
</evidence>
<sequence length="73" mass="8450">MTIISVPRCRFIAEEIALDIVGWSLSELRYAQDYNGYPIPIRLSDMLVLETENIVRWARSRQFQVVRHTIAGA</sequence>
<name>A0A1I4DVY5_9HYPH</name>
<dbReference type="RefSeq" id="WP_149762718.1">
    <property type="nucleotide sequence ID" value="NZ_BSPE01000062.1"/>
</dbReference>
<dbReference type="EMBL" id="FOSL01000019">
    <property type="protein sequence ID" value="SFK96387.1"/>
    <property type="molecule type" value="Genomic_DNA"/>
</dbReference>
<dbReference type="AlphaFoldDB" id="A0A1I4DVY5"/>
<accession>A0A1I4DVY5</accession>